<evidence type="ECO:0000256" key="1">
    <source>
        <dbReference type="ARBA" id="ARBA00005953"/>
    </source>
</evidence>
<evidence type="ECO:0000313" key="4">
    <source>
        <dbReference type="Proteomes" id="UP001139971"/>
    </source>
</evidence>
<comment type="caution">
    <text evidence="3">The sequence shown here is derived from an EMBL/GenBank/DDBJ whole genome shotgun (WGS) entry which is preliminary data.</text>
</comment>
<dbReference type="PANTHER" id="PTHR31793">
    <property type="entry name" value="4-HYDROXYBENZOYL-COA THIOESTERASE FAMILY MEMBER"/>
    <property type="match status" value="1"/>
</dbReference>
<name>A0A9X4BK57_9GAMM</name>
<dbReference type="NCBIfam" id="TIGR02799">
    <property type="entry name" value="thio_ybgC"/>
    <property type="match status" value="1"/>
</dbReference>
<dbReference type="Pfam" id="PF13279">
    <property type="entry name" value="4HBT_2"/>
    <property type="match status" value="1"/>
</dbReference>
<dbReference type="PROSITE" id="PS01328">
    <property type="entry name" value="4HBCOA_THIOESTERASE"/>
    <property type="match status" value="1"/>
</dbReference>
<dbReference type="InterPro" id="IPR029069">
    <property type="entry name" value="HotDog_dom_sf"/>
</dbReference>
<reference evidence="3" key="1">
    <citation type="submission" date="2023-02" db="EMBL/GenBank/DDBJ databases">
        <title>Tahibacter soli sp. nov. isolated from soil.</title>
        <authorList>
            <person name="Baek J.H."/>
            <person name="Lee J.K."/>
            <person name="Choi D.G."/>
            <person name="Jeon C.O."/>
        </authorList>
    </citation>
    <scope>NUCLEOTIDE SEQUENCE</scope>
    <source>
        <strain evidence="3">BL</strain>
    </source>
</reference>
<keyword evidence="4" id="KW-1185">Reference proteome</keyword>
<dbReference type="InterPro" id="IPR008272">
    <property type="entry name" value="HB-CoA_thioesterase_AS"/>
</dbReference>
<dbReference type="NCBIfam" id="TIGR00051">
    <property type="entry name" value="YbgC/FadM family acyl-CoA thioesterase"/>
    <property type="match status" value="1"/>
</dbReference>
<evidence type="ECO:0000313" key="3">
    <source>
        <dbReference type="EMBL" id="MDC8015791.1"/>
    </source>
</evidence>
<evidence type="ECO:0000256" key="2">
    <source>
        <dbReference type="ARBA" id="ARBA00022801"/>
    </source>
</evidence>
<proteinExistence type="inferred from homology"/>
<dbReference type="SUPFAM" id="SSF54637">
    <property type="entry name" value="Thioesterase/thiol ester dehydrase-isomerase"/>
    <property type="match status" value="1"/>
</dbReference>
<dbReference type="Proteomes" id="UP001139971">
    <property type="component" value="Unassembled WGS sequence"/>
</dbReference>
<gene>
    <name evidence="3" type="primary">ybgC</name>
    <name evidence="3" type="ORF">OD750_024960</name>
</gene>
<accession>A0A9X4BK57</accession>
<comment type="similarity">
    <text evidence="1">Belongs to the 4-hydroxybenzoyl-CoA thioesterase family.</text>
</comment>
<organism evidence="3 4">
    <name type="scientific">Tahibacter soli</name>
    <dbReference type="NCBI Taxonomy" id="2983605"/>
    <lineage>
        <taxon>Bacteria</taxon>
        <taxon>Pseudomonadati</taxon>
        <taxon>Pseudomonadota</taxon>
        <taxon>Gammaproteobacteria</taxon>
        <taxon>Lysobacterales</taxon>
        <taxon>Rhodanobacteraceae</taxon>
        <taxon>Tahibacter</taxon>
    </lineage>
</organism>
<protein>
    <submittedName>
        <fullName evidence="3">Tol-pal system-associated acyl-CoA thioesterase</fullName>
    </submittedName>
</protein>
<sequence>MTQGLDSAFSWTVRVYWEDTDAGGVVYHASYLRFLERARSEQLRAMGIEQERLRTENSVAFVVRDMTIGFVKPARLDDVLAVTVALVERRNASLVFEQQILHAADRSVLVQARVRAACIDAASFRPRPIPEGLFAKSP</sequence>
<dbReference type="Gene3D" id="3.10.129.10">
    <property type="entry name" value="Hotdog Thioesterase"/>
    <property type="match status" value="1"/>
</dbReference>
<dbReference type="InterPro" id="IPR006684">
    <property type="entry name" value="YbgC/YbaW"/>
</dbReference>
<dbReference type="CDD" id="cd00586">
    <property type="entry name" value="4HBT"/>
    <property type="match status" value="1"/>
</dbReference>
<dbReference type="FunFam" id="3.10.129.10:FF:000004">
    <property type="entry name" value="Tol-pal system-associated acyl-CoA thioesterase"/>
    <property type="match status" value="1"/>
</dbReference>
<dbReference type="PANTHER" id="PTHR31793:SF37">
    <property type="entry name" value="ACYL-COA THIOESTER HYDROLASE YBGC"/>
    <property type="match status" value="1"/>
</dbReference>
<keyword evidence="2" id="KW-0378">Hydrolase</keyword>
<dbReference type="PIRSF" id="PIRSF003230">
    <property type="entry name" value="YbgC"/>
    <property type="match status" value="1"/>
</dbReference>
<dbReference type="InterPro" id="IPR050563">
    <property type="entry name" value="4-hydroxybenzoyl-CoA_TE"/>
</dbReference>
<dbReference type="EMBL" id="JAOVZO020000020">
    <property type="protein sequence ID" value="MDC8015791.1"/>
    <property type="molecule type" value="Genomic_DNA"/>
</dbReference>
<dbReference type="GO" id="GO:0047617">
    <property type="term" value="F:fatty acyl-CoA hydrolase activity"/>
    <property type="evidence" value="ECO:0007669"/>
    <property type="project" value="TreeGrafter"/>
</dbReference>
<dbReference type="RefSeq" id="WP_263541338.1">
    <property type="nucleotide sequence ID" value="NZ_JAOVZO020000020.1"/>
</dbReference>
<dbReference type="InterPro" id="IPR014166">
    <property type="entry name" value="Tol-Pal_acyl-CoA_thioesterase"/>
</dbReference>
<dbReference type="AlphaFoldDB" id="A0A9X4BK57"/>